<evidence type="ECO:0000256" key="4">
    <source>
        <dbReference type="ARBA" id="ARBA00022692"/>
    </source>
</evidence>
<evidence type="ECO:0000256" key="1">
    <source>
        <dbReference type="ARBA" id="ARBA00004651"/>
    </source>
</evidence>
<dbReference type="GO" id="GO:0005524">
    <property type="term" value="F:ATP binding"/>
    <property type="evidence" value="ECO:0007669"/>
    <property type="project" value="UniProtKB-KW"/>
</dbReference>
<evidence type="ECO:0000256" key="8">
    <source>
        <dbReference type="ARBA" id="ARBA00023136"/>
    </source>
</evidence>
<evidence type="ECO:0000256" key="6">
    <source>
        <dbReference type="ARBA" id="ARBA00022840"/>
    </source>
</evidence>
<feature type="transmembrane region" description="Helical" evidence="9">
    <location>
        <begin position="152"/>
        <end position="170"/>
    </location>
</feature>
<evidence type="ECO:0000256" key="3">
    <source>
        <dbReference type="ARBA" id="ARBA00022519"/>
    </source>
</evidence>
<evidence type="ECO:0000256" key="7">
    <source>
        <dbReference type="ARBA" id="ARBA00022989"/>
    </source>
</evidence>
<keyword evidence="4 9" id="KW-0812">Transmembrane</keyword>
<evidence type="ECO:0000259" key="10">
    <source>
        <dbReference type="PROSITE" id="PS50893"/>
    </source>
</evidence>
<comment type="subcellular location">
    <subcellularLocation>
        <location evidence="1">Cell membrane</location>
        <topology evidence="1">Multi-pass membrane protein</topology>
    </subcellularLocation>
</comment>
<evidence type="ECO:0000256" key="2">
    <source>
        <dbReference type="ARBA" id="ARBA00022475"/>
    </source>
</evidence>
<accession>G3A7I2</accession>
<dbReference type="CDD" id="cd03219">
    <property type="entry name" value="ABC_Mj1267_LivG_branched"/>
    <property type="match status" value="1"/>
</dbReference>
<keyword evidence="2" id="KW-1003">Cell membrane</keyword>
<protein>
    <submittedName>
        <fullName evidence="11">Branched-chain amino acid ABC transporter,permease protein</fullName>
    </submittedName>
</protein>
<dbReference type="EMBL" id="FR854089">
    <property type="protein sequence ID" value="CCA86455.1"/>
    <property type="molecule type" value="Genomic_DNA"/>
</dbReference>
<keyword evidence="6" id="KW-0067">ATP-binding</keyword>
<evidence type="ECO:0000313" key="11">
    <source>
        <dbReference type="EMBL" id="CCA86455.1"/>
    </source>
</evidence>
<dbReference type="CDD" id="cd06581">
    <property type="entry name" value="TM_PBP1_LivM_like"/>
    <property type="match status" value="1"/>
</dbReference>
<dbReference type="SUPFAM" id="SSF52540">
    <property type="entry name" value="P-loop containing nucleoside triphosphate hydrolases"/>
    <property type="match status" value="1"/>
</dbReference>
<evidence type="ECO:0000256" key="9">
    <source>
        <dbReference type="SAM" id="Phobius"/>
    </source>
</evidence>
<evidence type="ECO:0000256" key="5">
    <source>
        <dbReference type="ARBA" id="ARBA00022741"/>
    </source>
</evidence>
<keyword evidence="8 9" id="KW-0472">Membrane</keyword>
<dbReference type="PANTHER" id="PTHR30482">
    <property type="entry name" value="HIGH-AFFINITY BRANCHED-CHAIN AMINO ACID TRANSPORT SYSTEM PERMEASE"/>
    <property type="match status" value="1"/>
</dbReference>
<dbReference type="Pfam" id="PF02653">
    <property type="entry name" value="BPD_transp_2"/>
    <property type="match status" value="1"/>
</dbReference>
<dbReference type="SMART" id="SM00382">
    <property type="entry name" value="AAA"/>
    <property type="match status" value="1"/>
</dbReference>
<feature type="transmembrane region" description="Helical" evidence="9">
    <location>
        <begin position="73"/>
        <end position="95"/>
    </location>
</feature>
<reference evidence="11" key="2">
    <citation type="submission" date="2011-04" db="EMBL/GenBank/DDBJ databases">
        <authorList>
            <person name="Genoscope - CEA"/>
        </authorList>
    </citation>
    <scope>NUCLEOTIDE SEQUENCE</scope>
    <source>
        <strain evidence="11">R24</strain>
    </source>
</reference>
<gene>
    <name evidence="11" type="ORF">RALSY_40679</name>
</gene>
<dbReference type="Gene3D" id="3.40.50.300">
    <property type="entry name" value="P-loop containing nucleotide triphosphate hydrolases"/>
    <property type="match status" value="1"/>
</dbReference>
<organism evidence="11">
    <name type="scientific">Ralstonia syzygii R24</name>
    <dbReference type="NCBI Taxonomy" id="907261"/>
    <lineage>
        <taxon>Bacteria</taxon>
        <taxon>Pseudomonadati</taxon>
        <taxon>Pseudomonadota</taxon>
        <taxon>Betaproteobacteria</taxon>
        <taxon>Burkholderiales</taxon>
        <taxon>Burkholderiaceae</taxon>
        <taxon>Ralstonia</taxon>
        <taxon>Ralstonia solanacearum species complex</taxon>
    </lineage>
</organism>
<feature type="transmembrane region" description="Helical" evidence="9">
    <location>
        <begin position="240"/>
        <end position="265"/>
    </location>
</feature>
<dbReference type="InterPro" id="IPR003439">
    <property type="entry name" value="ABC_transporter-like_ATP-bd"/>
</dbReference>
<dbReference type="AlphaFoldDB" id="G3A7I2"/>
<feature type="transmembrane region" description="Helical" evidence="9">
    <location>
        <begin position="277"/>
        <end position="300"/>
    </location>
</feature>
<dbReference type="PROSITE" id="PS50893">
    <property type="entry name" value="ABC_TRANSPORTER_2"/>
    <property type="match status" value="1"/>
</dbReference>
<feature type="domain" description="ABC transporter" evidence="10">
    <location>
        <begin position="338"/>
        <end position="585"/>
    </location>
</feature>
<feature type="transmembrane region" description="Helical" evidence="9">
    <location>
        <begin position="39"/>
        <end position="61"/>
    </location>
</feature>
<name>G3A7I2_9RALS</name>
<dbReference type="GO" id="GO:0016887">
    <property type="term" value="F:ATP hydrolysis activity"/>
    <property type="evidence" value="ECO:0007669"/>
    <property type="project" value="InterPro"/>
</dbReference>
<dbReference type="InterPro" id="IPR003593">
    <property type="entry name" value="AAA+_ATPase"/>
</dbReference>
<proteinExistence type="predicted"/>
<dbReference type="PANTHER" id="PTHR30482:SF10">
    <property type="entry name" value="HIGH-AFFINITY BRANCHED-CHAIN AMINO ACID TRANSPORT PROTEIN BRAE"/>
    <property type="match status" value="1"/>
</dbReference>
<keyword evidence="7 9" id="KW-1133">Transmembrane helix</keyword>
<dbReference type="GO" id="GO:0005886">
    <property type="term" value="C:plasma membrane"/>
    <property type="evidence" value="ECO:0007669"/>
    <property type="project" value="UniProtKB-SubCell"/>
</dbReference>
<feature type="transmembrane region" description="Helical" evidence="9">
    <location>
        <begin position="208"/>
        <end position="228"/>
    </location>
</feature>
<reference evidence="11" key="1">
    <citation type="journal article" date="2011" name="PLoS ONE">
        <title>Ralstonia syzygii, the Blood Disease Bacterium and some Asian R. solanacearum strains form a single genomic species despite divergent lifestyles.</title>
        <authorList>
            <person name="Remenant B."/>
            <person name="de Cambiaire J.C."/>
            <person name="Cellier G."/>
            <person name="Jacobs J.M."/>
            <person name="Mangenot S."/>
            <person name="Barbe V."/>
            <person name="Lajus A."/>
            <person name="Vallenet D."/>
            <person name="Medigue C."/>
            <person name="Fegan M."/>
            <person name="Allen C."/>
            <person name="Prior P."/>
        </authorList>
    </citation>
    <scope>NUCLEOTIDE SEQUENCE</scope>
    <source>
        <strain evidence="11">R24</strain>
    </source>
</reference>
<keyword evidence="3" id="KW-0997">Cell inner membrane</keyword>
<dbReference type="InterPro" id="IPR027417">
    <property type="entry name" value="P-loop_NTPase"/>
</dbReference>
<dbReference type="InterPro" id="IPR001851">
    <property type="entry name" value="ABC_transp_permease"/>
</dbReference>
<dbReference type="InterPro" id="IPR043428">
    <property type="entry name" value="LivM-like"/>
</dbReference>
<dbReference type="GO" id="GO:0015658">
    <property type="term" value="F:branched-chain amino acid transmembrane transporter activity"/>
    <property type="evidence" value="ECO:0007669"/>
    <property type="project" value="InterPro"/>
</dbReference>
<dbReference type="Pfam" id="PF00005">
    <property type="entry name" value="ABC_tran"/>
    <property type="match status" value="1"/>
</dbReference>
<sequence>MGAMLIAALSAAAPFVSESTIQLWSFVLVNVLVAQSINILTGIAGLISLGHAAFLGIGAYASAMLARSANVPLPFDMVIGATLSAAAGWLLSFAASRVRETYLAMMTLGFGMITYEAIREWDGVTGGVAGLSGIPSPALKTLNILGFQVGPVGYFYISLALTTFVVWLLHNYLTSRFGRAMFAIHASEVAAGSIGVDRAGTKREAYTVSAALIGLAGGMYAHLVGYLGPESFGLHRSIEALVMAVVGGLGTLAGPILGAVVVTYLPERLQSFAEWQFMAYGLLLMLSFVLVPKGIAGLLLPRSRYIKDAMQRIAATQLGHRSAPRLLAQLAANRSPLLEVRDVTLSFLGLKALNKVSLTVEHGEIIGLVGPNGSGKSTLINVISGLYSLNTGSVHFEGQQISGLPDHLVAQRGVLRTFQDPRLVKSFTVRENVVLGAQRLYRNSRAGAALNLRETRSEEVQMLLKVDEALELAGLTSIANEVVGDLPYGDQRMVELCRVLVADPCIVLLDEPAAGLSESELVKLAEVLRTLKRRHVAVVIIEHHMEFLDDLVDEVAVLESGSLIYQGAMKGMYTDPAVVEAYLGTPLEMEVPHA</sequence>
<keyword evidence="5" id="KW-0547">Nucleotide-binding</keyword>